<dbReference type="NCBIfam" id="TIGR04085">
    <property type="entry name" value="rSAM_more_4Fe4S"/>
    <property type="match status" value="1"/>
</dbReference>
<comment type="cofactor">
    <cofactor evidence="1">
        <name>[4Fe-4S] cluster</name>
        <dbReference type="ChEBI" id="CHEBI:49883"/>
    </cofactor>
</comment>
<dbReference type="InterPro" id="IPR023885">
    <property type="entry name" value="4Fe4S-binding_SPASM_dom"/>
</dbReference>
<evidence type="ECO:0000256" key="2">
    <source>
        <dbReference type="ARBA" id="ARBA00022485"/>
    </source>
</evidence>
<dbReference type="SUPFAM" id="SSF102114">
    <property type="entry name" value="Radical SAM enzymes"/>
    <property type="match status" value="1"/>
</dbReference>
<keyword evidence="6" id="KW-0411">Iron-sulfur</keyword>
<evidence type="ECO:0000259" key="7">
    <source>
        <dbReference type="PROSITE" id="PS51918"/>
    </source>
</evidence>
<dbReference type="InterPro" id="IPR017200">
    <property type="entry name" value="PqqE-like"/>
</dbReference>
<keyword evidence="2" id="KW-0004">4Fe-4S</keyword>
<protein>
    <submittedName>
        <fullName evidence="8">Heme biosynthesis protein</fullName>
    </submittedName>
</protein>
<dbReference type="SMART" id="SM00729">
    <property type="entry name" value="Elp3"/>
    <property type="match status" value="1"/>
</dbReference>
<dbReference type="InterPro" id="IPR058240">
    <property type="entry name" value="rSAM_sf"/>
</dbReference>
<keyword evidence="3" id="KW-0949">S-adenosyl-L-methionine</keyword>
<dbReference type="PROSITE" id="PS51918">
    <property type="entry name" value="RADICAL_SAM"/>
    <property type="match status" value="1"/>
</dbReference>
<keyword evidence="9" id="KW-1185">Reference proteome</keyword>
<dbReference type="Pfam" id="PF04055">
    <property type="entry name" value="Radical_SAM"/>
    <property type="match status" value="1"/>
</dbReference>
<dbReference type="EMBL" id="CP022163">
    <property type="protein sequence ID" value="ATB28231.1"/>
    <property type="molecule type" value="Genomic_DNA"/>
</dbReference>
<dbReference type="GO" id="GO:0046872">
    <property type="term" value="F:metal ion binding"/>
    <property type="evidence" value="ECO:0007669"/>
    <property type="project" value="UniProtKB-KW"/>
</dbReference>
<organism evidence="8 9">
    <name type="scientific">Melittangium boletus DSM 14713</name>
    <dbReference type="NCBI Taxonomy" id="1294270"/>
    <lineage>
        <taxon>Bacteria</taxon>
        <taxon>Pseudomonadati</taxon>
        <taxon>Myxococcota</taxon>
        <taxon>Myxococcia</taxon>
        <taxon>Myxococcales</taxon>
        <taxon>Cystobacterineae</taxon>
        <taxon>Archangiaceae</taxon>
        <taxon>Melittangium</taxon>
    </lineage>
</organism>
<dbReference type="GO" id="GO:0003824">
    <property type="term" value="F:catalytic activity"/>
    <property type="evidence" value="ECO:0007669"/>
    <property type="project" value="InterPro"/>
</dbReference>
<evidence type="ECO:0000313" key="9">
    <source>
        <dbReference type="Proteomes" id="UP000217289"/>
    </source>
</evidence>
<evidence type="ECO:0000256" key="5">
    <source>
        <dbReference type="ARBA" id="ARBA00023004"/>
    </source>
</evidence>
<dbReference type="InterPro" id="IPR007197">
    <property type="entry name" value="rSAM"/>
</dbReference>
<dbReference type="PANTHER" id="PTHR11228:SF7">
    <property type="entry name" value="PQQA PEPTIDE CYCLASE"/>
    <property type="match status" value="1"/>
</dbReference>
<dbReference type="SFLD" id="SFLDS00029">
    <property type="entry name" value="Radical_SAM"/>
    <property type="match status" value="1"/>
</dbReference>
<sequence length="423" mass="46363">MPPPVVQPRTAYAVWELTLKCNLACGHCGSRAGDKRNDELSPQEALDLVRQLAEVGIQEVTIEGGEAFLRPDWLDIARAITDHGMRCTMTTGGYGLSRETARRMKEAGIAHVSVSVDGLEATHDRIRGRPKSFLFCFQTLGHFREVGLPFSANTQINRLSAPELPALYERLRDAGIRAWQVQLTTPMGNGADNAWMLLQPAELPDFYRMLARIALRAREESRVALVPANDIGYFGPYDDLLFSSVGKVWAGCKAGLSVLGIHADGGIKGCPTLPAEYVGGNIRQQPLTDILESRELTFNVAAGTDEGTAHMWGYCGSCKYAAACRGGCTQQAHVLFDRRGNNPFCHHRSLELAGRGLRERVVPGTPGPGKPFDHGVFDLIEEPLNAPWPENDPHRFTYERVAWPSGWELFPIPGEHQAPAGAA</sequence>
<dbReference type="SFLD" id="SFLDG01386">
    <property type="entry name" value="main_SPASM_domain-containing"/>
    <property type="match status" value="1"/>
</dbReference>
<dbReference type="OrthoDB" id="9782387at2"/>
<dbReference type="SFLD" id="SFLDG01067">
    <property type="entry name" value="SPASM/twitch_domain_containing"/>
    <property type="match status" value="1"/>
</dbReference>
<dbReference type="PANTHER" id="PTHR11228">
    <property type="entry name" value="RADICAL SAM DOMAIN PROTEIN"/>
    <property type="match status" value="1"/>
</dbReference>
<name>A0A250IAQ6_9BACT</name>
<gene>
    <name evidence="8" type="ORF">MEBOL_001677</name>
</gene>
<dbReference type="PIRSF" id="PIRSF037420">
    <property type="entry name" value="PQQ_syn_pqqE"/>
    <property type="match status" value="1"/>
</dbReference>
<evidence type="ECO:0000256" key="3">
    <source>
        <dbReference type="ARBA" id="ARBA00022691"/>
    </source>
</evidence>
<dbReference type="CDD" id="cd01335">
    <property type="entry name" value="Radical_SAM"/>
    <property type="match status" value="1"/>
</dbReference>
<dbReference type="RefSeq" id="WP_095976930.1">
    <property type="nucleotide sequence ID" value="NZ_CP022163.1"/>
</dbReference>
<dbReference type="Gene3D" id="3.20.20.70">
    <property type="entry name" value="Aldolase class I"/>
    <property type="match status" value="1"/>
</dbReference>
<feature type="domain" description="Radical SAM core" evidence="7">
    <location>
        <begin position="7"/>
        <end position="220"/>
    </location>
</feature>
<dbReference type="Proteomes" id="UP000217289">
    <property type="component" value="Chromosome"/>
</dbReference>
<keyword evidence="4" id="KW-0479">Metal-binding</keyword>
<dbReference type="Pfam" id="PF13186">
    <property type="entry name" value="SPASM"/>
    <property type="match status" value="1"/>
</dbReference>
<dbReference type="InterPro" id="IPR006638">
    <property type="entry name" value="Elp3/MiaA/NifB-like_rSAM"/>
</dbReference>
<evidence type="ECO:0000313" key="8">
    <source>
        <dbReference type="EMBL" id="ATB28231.1"/>
    </source>
</evidence>
<keyword evidence="5" id="KW-0408">Iron</keyword>
<dbReference type="KEGG" id="mbd:MEBOL_001677"/>
<dbReference type="InterPro" id="IPR013785">
    <property type="entry name" value="Aldolase_TIM"/>
</dbReference>
<dbReference type="GO" id="GO:0051539">
    <property type="term" value="F:4 iron, 4 sulfur cluster binding"/>
    <property type="evidence" value="ECO:0007669"/>
    <property type="project" value="UniProtKB-KW"/>
</dbReference>
<evidence type="ECO:0000256" key="4">
    <source>
        <dbReference type="ARBA" id="ARBA00022723"/>
    </source>
</evidence>
<reference evidence="8 9" key="1">
    <citation type="submission" date="2017-06" db="EMBL/GenBank/DDBJ databases">
        <authorList>
            <person name="Kim H.J."/>
            <person name="Triplett B.A."/>
        </authorList>
    </citation>
    <scope>NUCLEOTIDE SEQUENCE [LARGE SCALE GENOMIC DNA]</scope>
    <source>
        <strain evidence="8 9">DSM 14713</strain>
    </source>
</reference>
<accession>A0A250IAQ6</accession>
<evidence type="ECO:0000256" key="6">
    <source>
        <dbReference type="ARBA" id="ARBA00023014"/>
    </source>
</evidence>
<proteinExistence type="predicted"/>
<dbReference type="AlphaFoldDB" id="A0A250IAQ6"/>
<evidence type="ECO:0000256" key="1">
    <source>
        <dbReference type="ARBA" id="ARBA00001966"/>
    </source>
</evidence>
<dbReference type="InterPro" id="IPR050377">
    <property type="entry name" value="Radical_SAM_PqqE_MftC-like"/>
</dbReference>